<comment type="caution">
    <text evidence="1">The sequence shown here is derived from an EMBL/GenBank/DDBJ whole genome shotgun (WGS) entry which is preliminary data.</text>
</comment>
<evidence type="ECO:0000313" key="1">
    <source>
        <dbReference type="EMBL" id="CAG7817371.1"/>
    </source>
</evidence>
<gene>
    <name evidence="1" type="ORF">AFUS01_LOCUS27943</name>
</gene>
<keyword evidence="2" id="KW-1185">Reference proteome</keyword>
<dbReference type="EMBL" id="CAJVCH010392281">
    <property type="protein sequence ID" value="CAG7817371.1"/>
    <property type="molecule type" value="Genomic_DNA"/>
</dbReference>
<accession>A0A8J2KPQ2</accession>
<organism evidence="1 2">
    <name type="scientific">Allacma fusca</name>
    <dbReference type="NCBI Taxonomy" id="39272"/>
    <lineage>
        <taxon>Eukaryota</taxon>
        <taxon>Metazoa</taxon>
        <taxon>Ecdysozoa</taxon>
        <taxon>Arthropoda</taxon>
        <taxon>Hexapoda</taxon>
        <taxon>Collembola</taxon>
        <taxon>Symphypleona</taxon>
        <taxon>Sminthuridae</taxon>
        <taxon>Allacma</taxon>
    </lineage>
</organism>
<reference evidence="1" key="1">
    <citation type="submission" date="2021-06" db="EMBL/GenBank/DDBJ databases">
        <authorList>
            <person name="Hodson N. C."/>
            <person name="Mongue J. A."/>
            <person name="Jaron S. K."/>
        </authorList>
    </citation>
    <scope>NUCLEOTIDE SEQUENCE</scope>
</reference>
<sequence>MAYSEHTSFSAFAKFLSYLEYYQTTVYAPKILSSEETSRIELHILSFYFRTFNPVLHARDELFTPKIFMRRKKILKAKRNLIVAITAASRLNSYDTQTAKQLELIRLLLNVDEDYVVVLYPWSLEAKPNDLKLFQKKSQRYLTEAIRYPENLIFFEWNPAIGESDRIFVIHLYCSTRQEMCLREETLPEKRSEPFTDAQVQQFESKFKRSSLNRYNYNEAPLNFINSANEFKTLPSFPIIKNMPFRDVIKFSVDLSTSKEALQFSKLLFLPLARVIADIAAYLNGTVTTANGHHRVGGGILPNSIIHVTPDNRVFSKKFFVTE</sequence>
<dbReference type="AlphaFoldDB" id="A0A8J2KPQ2"/>
<proteinExistence type="predicted"/>
<name>A0A8J2KPQ2_9HEXA</name>
<protein>
    <submittedName>
        <fullName evidence="1">Uncharacterized protein</fullName>
    </submittedName>
</protein>
<evidence type="ECO:0000313" key="2">
    <source>
        <dbReference type="Proteomes" id="UP000708208"/>
    </source>
</evidence>
<feature type="non-terminal residue" evidence="1">
    <location>
        <position position="323"/>
    </location>
</feature>
<dbReference type="Proteomes" id="UP000708208">
    <property type="component" value="Unassembled WGS sequence"/>
</dbReference>